<name>A0ABQ4RS45_9HYPH</name>
<sequence length="420" mass="48566">MIHVIDSEMGSGKTRGITEWLESDVSTQSNDTKYIYVTPFLDEVKRVMQLCPQANFHTPNNEDWSTKSKHLTHLVSKSHNIATTHSLFSLITQDMCRMLRERRYVLILDEVMECVSKYNALSDHDIKVLLKSGYVSPCENTSNLIWSEIDDDKYIGKFGAVRHLCLNRKLDLYGGKVLLETFPIEFLNCFSEVYILTYLFKGSAMSSYLKAHGLTYEMLTIQDNKIKPWSEFCDESSRKRDLRGLITIYEGPMNKIGTKIGQSCPLSSTWYDTQATQKTSAIASLKASTGHYFKKVADTRAIDNAWTVFKPQVKRLKGDGYSKGWIPVNCRATNQYIDKRSLAYLCNVFHNPTIVQYFKQRGIAFNQDLYALSEMLQWIWRSQIRRCDPIHLFIPSERMRGLLYLWLNTRSTPELIRQLS</sequence>
<proteinExistence type="predicted"/>
<dbReference type="EMBL" id="BPQP01000002">
    <property type="protein sequence ID" value="GJD92983.1"/>
    <property type="molecule type" value="Genomic_DNA"/>
</dbReference>
<comment type="caution">
    <text evidence="1">The sequence shown here is derived from an EMBL/GenBank/DDBJ whole genome shotgun (WGS) entry which is preliminary data.</text>
</comment>
<reference evidence="1" key="1">
    <citation type="journal article" date="2021" name="Front. Microbiol.">
        <title>Comprehensive Comparative Genomics and Phenotyping of Methylobacterium Species.</title>
        <authorList>
            <person name="Alessa O."/>
            <person name="Ogura Y."/>
            <person name="Fujitani Y."/>
            <person name="Takami H."/>
            <person name="Hayashi T."/>
            <person name="Sahin N."/>
            <person name="Tani A."/>
        </authorList>
    </citation>
    <scope>NUCLEOTIDE SEQUENCE</scope>
    <source>
        <strain evidence="1">DSM 19015</strain>
    </source>
</reference>
<evidence type="ECO:0000313" key="1">
    <source>
        <dbReference type="EMBL" id="GJD92983.1"/>
    </source>
</evidence>
<dbReference type="Proteomes" id="UP001055125">
    <property type="component" value="Unassembled WGS sequence"/>
</dbReference>
<organism evidence="1 2">
    <name type="scientific">Methylobacterium iners</name>
    <dbReference type="NCBI Taxonomy" id="418707"/>
    <lineage>
        <taxon>Bacteria</taxon>
        <taxon>Pseudomonadati</taxon>
        <taxon>Pseudomonadota</taxon>
        <taxon>Alphaproteobacteria</taxon>
        <taxon>Hyphomicrobiales</taxon>
        <taxon>Methylobacteriaceae</taxon>
        <taxon>Methylobacterium</taxon>
    </lineage>
</organism>
<accession>A0ABQ4RS45</accession>
<keyword evidence="2" id="KW-1185">Reference proteome</keyword>
<evidence type="ECO:0000313" key="2">
    <source>
        <dbReference type="Proteomes" id="UP001055125"/>
    </source>
</evidence>
<protein>
    <submittedName>
        <fullName evidence="1">Uncharacterized protein</fullName>
    </submittedName>
</protein>
<reference evidence="1" key="2">
    <citation type="submission" date="2021-08" db="EMBL/GenBank/DDBJ databases">
        <authorList>
            <person name="Tani A."/>
            <person name="Ola A."/>
            <person name="Ogura Y."/>
            <person name="Katsura K."/>
            <person name="Hayashi T."/>
        </authorList>
    </citation>
    <scope>NUCLEOTIDE SEQUENCE</scope>
    <source>
        <strain evidence="1">DSM 19015</strain>
    </source>
</reference>
<gene>
    <name evidence="1" type="ORF">OCOJLMKI_0168</name>
</gene>